<dbReference type="STRING" id="4577.A0A1D6GGH7"/>
<name>A0A1D6GGH7_MAIZE</name>
<dbReference type="ExpressionAtlas" id="A0A1D6GGH7">
    <property type="expression patterns" value="baseline"/>
</dbReference>
<protein>
    <submittedName>
        <fullName evidence="1">Uncharacterized protein</fullName>
    </submittedName>
</protein>
<accession>A0A1D6GGH7</accession>
<dbReference type="OMA" id="HEDMVIY"/>
<evidence type="ECO:0000313" key="1">
    <source>
        <dbReference type="EMBL" id="AQK62655.1"/>
    </source>
</evidence>
<organism evidence="1">
    <name type="scientific">Zea mays</name>
    <name type="common">Maize</name>
    <dbReference type="NCBI Taxonomy" id="4577"/>
    <lineage>
        <taxon>Eukaryota</taxon>
        <taxon>Viridiplantae</taxon>
        <taxon>Streptophyta</taxon>
        <taxon>Embryophyta</taxon>
        <taxon>Tracheophyta</taxon>
        <taxon>Spermatophyta</taxon>
        <taxon>Magnoliopsida</taxon>
        <taxon>Liliopsida</taxon>
        <taxon>Poales</taxon>
        <taxon>Poaceae</taxon>
        <taxon>PACMAD clade</taxon>
        <taxon>Panicoideae</taxon>
        <taxon>Andropogonodae</taxon>
        <taxon>Andropogoneae</taxon>
        <taxon>Tripsacinae</taxon>
        <taxon>Zea</taxon>
    </lineage>
</organism>
<dbReference type="PANTHER" id="PTHR45125:SF40">
    <property type="entry name" value="OS06G0117800 PROTEIN"/>
    <property type="match status" value="1"/>
</dbReference>
<reference evidence="1" key="1">
    <citation type="submission" date="2015-12" db="EMBL/GenBank/DDBJ databases">
        <title>Update maize B73 reference genome by single molecule sequencing technologies.</title>
        <authorList>
            <consortium name="Maize Genome Sequencing Project"/>
            <person name="Ware D."/>
        </authorList>
    </citation>
    <scope>NUCLEOTIDE SEQUENCE</scope>
    <source>
        <tissue evidence="1">Seedling</tissue>
    </source>
</reference>
<dbReference type="AlphaFoldDB" id="A0A1D6GGH7"/>
<gene>
    <name evidence="1" type="ORF">ZEAMMB73_Zm00001d013203</name>
</gene>
<dbReference type="EMBL" id="CM000781">
    <property type="protein sequence ID" value="AQK62655.1"/>
    <property type="molecule type" value="Genomic_DNA"/>
</dbReference>
<dbReference type="IntAct" id="A0A1D6GGH7">
    <property type="interactions" value="1"/>
</dbReference>
<proteinExistence type="predicted"/>
<dbReference type="PANTHER" id="PTHR45125">
    <property type="entry name" value="F21J9.4-RELATED"/>
    <property type="match status" value="1"/>
</dbReference>
<sequence>MHEYFNKRKPEGSNRSQISIQHRWGAIQKAVNKFCALKSSVDRRNESGKSEQDRIDDAVFMYEKGEPFVFMHCWKLLRNEAKWNNRFLETISKPPSSQVPPEAANREGAGLISKLITVLGKRLHNKIHD</sequence>
<dbReference type="InParanoid" id="A0A1D6GGH7"/>